<evidence type="ECO:0000256" key="1">
    <source>
        <dbReference type="ARBA" id="ARBA00004651"/>
    </source>
</evidence>
<evidence type="ECO:0000256" key="8">
    <source>
        <dbReference type="SAM" id="Phobius"/>
    </source>
</evidence>
<evidence type="ECO:0000313" key="10">
    <source>
        <dbReference type="Proteomes" id="UP000709437"/>
    </source>
</evidence>
<evidence type="ECO:0000256" key="4">
    <source>
        <dbReference type="ARBA" id="ARBA00022692"/>
    </source>
</evidence>
<keyword evidence="3" id="KW-0808">Transferase</keyword>
<comment type="caution">
    <text evidence="9">The sequence shown here is derived from an EMBL/GenBank/DDBJ whole genome shotgun (WGS) entry which is preliminary data.</text>
</comment>
<feature type="transmembrane region" description="Helical" evidence="8">
    <location>
        <begin position="85"/>
        <end position="105"/>
    </location>
</feature>
<gene>
    <name evidence="9" type="ORF">KK103_16800</name>
</gene>
<protein>
    <submittedName>
        <fullName evidence="9">DUF2029 domain-containing protein</fullName>
    </submittedName>
</protein>
<feature type="transmembrane region" description="Helical" evidence="8">
    <location>
        <begin position="12"/>
        <end position="35"/>
    </location>
</feature>
<proteinExistence type="inferred from homology"/>
<dbReference type="RefSeq" id="WP_214563626.1">
    <property type="nucleotide sequence ID" value="NZ_JAHEWX010000031.1"/>
</dbReference>
<dbReference type="GO" id="GO:0016758">
    <property type="term" value="F:hexosyltransferase activity"/>
    <property type="evidence" value="ECO:0007669"/>
    <property type="project" value="InterPro"/>
</dbReference>
<accession>A0A9Q2ZPA6</accession>
<feature type="transmembrane region" description="Helical" evidence="8">
    <location>
        <begin position="126"/>
        <end position="159"/>
    </location>
</feature>
<comment type="similarity">
    <text evidence="7">Belongs to the glycosyltransferase 87 family.</text>
</comment>
<reference evidence="9" key="1">
    <citation type="submission" date="2021-05" db="EMBL/GenBank/DDBJ databases">
        <title>Whole genome sequence of Curtobacterium flaccumfaciens pv. flaccumfaciens strain CFBP 3417.</title>
        <authorList>
            <person name="Osdaghi E."/>
            <person name="Taghouti G."/>
            <person name="Portier P."/>
            <person name="Fazliarab A."/>
            <person name="Taghavi S.M."/>
            <person name="Briand M."/>
            <person name="Le-Saux M."/>
            <person name="Jacques M.-A."/>
        </authorList>
    </citation>
    <scope>NUCLEOTIDE SEQUENCE</scope>
    <source>
        <strain evidence="9">CFBP 3417</strain>
    </source>
</reference>
<comment type="subcellular location">
    <subcellularLocation>
        <location evidence="1">Cell membrane</location>
        <topology evidence="1">Multi-pass membrane protein</topology>
    </subcellularLocation>
</comment>
<dbReference type="Pfam" id="PF09594">
    <property type="entry name" value="GT87"/>
    <property type="match status" value="1"/>
</dbReference>
<dbReference type="AlphaFoldDB" id="A0A9Q2ZPA6"/>
<keyword evidence="6 8" id="KW-0472">Membrane</keyword>
<feature type="transmembrane region" description="Helical" evidence="8">
    <location>
        <begin position="165"/>
        <end position="189"/>
    </location>
</feature>
<feature type="transmembrane region" description="Helical" evidence="8">
    <location>
        <begin position="56"/>
        <end position="79"/>
    </location>
</feature>
<feature type="transmembrane region" description="Helical" evidence="8">
    <location>
        <begin position="305"/>
        <end position="322"/>
    </location>
</feature>
<organism evidence="9 10">
    <name type="scientific">Curtobacterium flaccumfaciens pv. flaccumfaciens</name>
    <dbReference type="NCBI Taxonomy" id="138532"/>
    <lineage>
        <taxon>Bacteria</taxon>
        <taxon>Bacillati</taxon>
        <taxon>Actinomycetota</taxon>
        <taxon>Actinomycetes</taxon>
        <taxon>Micrococcales</taxon>
        <taxon>Microbacteriaceae</taxon>
        <taxon>Curtobacterium</taxon>
    </lineage>
</organism>
<dbReference type="EMBL" id="JAHEWX010000031">
    <property type="protein sequence ID" value="MBT1543424.1"/>
    <property type="molecule type" value="Genomic_DNA"/>
</dbReference>
<feature type="transmembrane region" description="Helical" evidence="8">
    <location>
        <begin position="196"/>
        <end position="215"/>
    </location>
</feature>
<evidence type="ECO:0000256" key="7">
    <source>
        <dbReference type="ARBA" id="ARBA00024033"/>
    </source>
</evidence>
<keyword evidence="2" id="KW-1003">Cell membrane</keyword>
<keyword evidence="4 8" id="KW-0812">Transmembrane</keyword>
<sequence length="437" mass="46501">MQRTSTRWLELAGFVLAFVAVHGFLWWLTLVSANLPLGDVTITYSRWIETGRSADFWVGIDGAWVYPILAIVPMAAAALGGVESIGTGWLLLMVLLDAAACAFLWRFRARVGSSDRFGVHGVRVAWWWLLFLLVLGPIALGRIDTVATAFALVGVAFVASRPAVASALFTAGAWTKVWPAALVAVLLLVRRGHRRGVLAGVLVLSALIVLVDVLWGGAPFLLSFIGEQTGRALQIESPLATPFMWAAASGVPGAAVFYNQEILTFEVSGAGTSAAAAVSTPLMAVVVVAGVVLALWAARRGARRAELAPVLALLFVAALIATNKVGSPQYIGWFAVPIVWGLAAGTPSARRFVPIAVTALPMALLTQVIYPGYYDQLLGVQPWILVVLTVRNVLEVAILVWSVVVLVRMGRAAGPGRVFARSSPSVHDQPEPGRMDA</sequence>
<evidence type="ECO:0000256" key="5">
    <source>
        <dbReference type="ARBA" id="ARBA00022989"/>
    </source>
</evidence>
<keyword evidence="5 8" id="KW-1133">Transmembrane helix</keyword>
<feature type="transmembrane region" description="Helical" evidence="8">
    <location>
        <begin position="274"/>
        <end position="298"/>
    </location>
</feature>
<feature type="transmembrane region" description="Helical" evidence="8">
    <location>
        <begin position="352"/>
        <end position="370"/>
    </location>
</feature>
<dbReference type="InterPro" id="IPR018584">
    <property type="entry name" value="GT87"/>
</dbReference>
<evidence type="ECO:0000256" key="2">
    <source>
        <dbReference type="ARBA" id="ARBA00022475"/>
    </source>
</evidence>
<name>A0A9Q2ZPA6_9MICO</name>
<feature type="transmembrane region" description="Helical" evidence="8">
    <location>
        <begin position="328"/>
        <end position="345"/>
    </location>
</feature>
<evidence type="ECO:0000313" key="9">
    <source>
        <dbReference type="EMBL" id="MBT1543424.1"/>
    </source>
</evidence>
<evidence type="ECO:0000256" key="6">
    <source>
        <dbReference type="ARBA" id="ARBA00023136"/>
    </source>
</evidence>
<dbReference type="Proteomes" id="UP000709437">
    <property type="component" value="Unassembled WGS sequence"/>
</dbReference>
<dbReference type="GO" id="GO:0005886">
    <property type="term" value="C:plasma membrane"/>
    <property type="evidence" value="ECO:0007669"/>
    <property type="project" value="UniProtKB-SubCell"/>
</dbReference>
<feature type="transmembrane region" description="Helical" evidence="8">
    <location>
        <begin position="382"/>
        <end position="407"/>
    </location>
</feature>
<evidence type="ECO:0000256" key="3">
    <source>
        <dbReference type="ARBA" id="ARBA00022679"/>
    </source>
</evidence>